<dbReference type="EMBL" id="MWDB01000004">
    <property type="protein sequence ID" value="OQB42246.1"/>
    <property type="molecule type" value="Genomic_DNA"/>
</dbReference>
<dbReference type="AlphaFoldDB" id="A0A1V5ZQC1"/>
<comment type="caution">
    <text evidence="1">The sequence shown here is derived from an EMBL/GenBank/DDBJ whole genome shotgun (WGS) entry which is preliminary data.</text>
</comment>
<accession>A0A1V5ZQC1</accession>
<dbReference type="Proteomes" id="UP000485621">
    <property type="component" value="Unassembled WGS sequence"/>
</dbReference>
<protein>
    <recommendedName>
        <fullName evidence="2">Glutamate--tRNA ligase</fullName>
    </recommendedName>
</protein>
<organism evidence="1">
    <name type="scientific">candidate division CPR1 bacterium ADurb.Bin160</name>
    <dbReference type="NCBI Taxonomy" id="1852826"/>
    <lineage>
        <taxon>Bacteria</taxon>
        <taxon>candidate division CPR1</taxon>
    </lineage>
</organism>
<evidence type="ECO:0000313" key="1">
    <source>
        <dbReference type="EMBL" id="OQB42246.1"/>
    </source>
</evidence>
<proteinExistence type="predicted"/>
<evidence type="ECO:0008006" key="2">
    <source>
        <dbReference type="Google" id="ProtNLM"/>
    </source>
</evidence>
<name>A0A1V5ZQC1_9BACT</name>
<reference evidence="1" key="1">
    <citation type="submission" date="2017-02" db="EMBL/GenBank/DDBJ databases">
        <title>Delving into the versatile metabolic prowess of the omnipresent phylum Bacteroidetes.</title>
        <authorList>
            <person name="Nobu M.K."/>
            <person name="Mei R."/>
            <person name="Narihiro T."/>
            <person name="Kuroda K."/>
            <person name="Liu W.-T."/>
        </authorList>
    </citation>
    <scope>NUCLEOTIDE SEQUENCE</scope>
    <source>
        <strain evidence="1">ADurb.Bin160</strain>
    </source>
</reference>
<gene>
    <name evidence="1" type="ORF">BWY04_00310</name>
</gene>
<sequence length="47" mass="5343">MADWKDLADLMFPDVDQTIADLEKKYPPRTNATCSRFAPSPTGFMHI</sequence>